<dbReference type="EMBL" id="JAJAPX010000014">
    <property type="protein sequence ID" value="MCB4809686.1"/>
    <property type="molecule type" value="Genomic_DNA"/>
</dbReference>
<dbReference type="InterPro" id="IPR051044">
    <property type="entry name" value="MAG_DAG_Lipase"/>
</dbReference>
<proteinExistence type="predicted"/>
<evidence type="ECO:0000259" key="2">
    <source>
        <dbReference type="Pfam" id="PF12146"/>
    </source>
</evidence>
<reference evidence="3" key="1">
    <citation type="submission" date="2021-10" db="EMBL/GenBank/DDBJ databases">
        <title>Tamlana sargassums sp. nov., and Tamlana laminarinivorans sp. nov., two new bacteria isolated from the brown alga.</title>
        <authorList>
            <person name="Li J."/>
        </authorList>
    </citation>
    <scope>NUCLEOTIDE SEQUENCE</scope>
    <source>
        <strain evidence="3">62-3</strain>
    </source>
</reference>
<dbReference type="RefSeq" id="WP_226697041.1">
    <property type="nucleotide sequence ID" value="NZ_JAJAPX010000014.1"/>
</dbReference>
<dbReference type="SUPFAM" id="SSF53474">
    <property type="entry name" value="alpha/beta-Hydrolases"/>
    <property type="match status" value="1"/>
</dbReference>
<keyword evidence="1" id="KW-0812">Transmembrane</keyword>
<dbReference type="InterPro" id="IPR022742">
    <property type="entry name" value="Hydrolase_4"/>
</dbReference>
<keyword evidence="1" id="KW-1133">Transmembrane helix</keyword>
<dbReference type="GO" id="GO:0016787">
    <property type="term" value="F:hydrolase activity"/>
    <property type="evidence" value="ECO:0007669"/>
    <property type="project" value="UniProtKB-KW"/>
</dbReference>
<dbReference type="Proteomes" id="UP001139286">
    <property type="component" value="Unassembled WGS sequence"/>
</dbReference>
<protein>
    <submittedName>
        <fullName evidence="3">Alpha/beta hydrolase</fullName>
    </submittedName>
</protein>
<accession>A0A9X1IBP5</accession>
<evidence type="ECO:0000256" key="1">
    <source>
        <dbReference type="SAM" id="Phobius"/>
    </source>
</evidence>
<organism evidence="3 4">
    <name type="scientific">Neotamlana sargassicola</name>
    <dbReference type="NCBI Taxonomy" id="2883125"/>
    <lineage>
        <taxon>Bacteria</taxon>
        <taxon>Pseudomonadati</taxon>
        <taxon>Bacteroidota</taxon>
        <taxon>Flavobacteriia</taxon>
        <taxon>Flavobacteriales</taxon>
        <taxon>Flavobacteriaceae</taxon>
        <taxon>Neotamlana</taxon>
    </lineage>
</organism>
<dbReference type="AlphaFoldDB" id="A0A9X1IBP5"/>
<keyword evidence="3" id="KW-0378">Hydrolase</keyword>
<sequence>MRNKILKWIIKTLLISVVIYTLICLTLIYWPIKLEKNVTNYDYSSIKENTNVALGVEQWVKMRDDKEIFSRVYKSQSKDVMILIHGSGSESRYLSEIANAMASENIATVITPDIRGHGRNKGKRGDIDFIGQLENDIEDLIRFSKKNLNAKKVILAGHSSGGGFVLRFIGNPKNSKVDKAILISPYLGYNSPTVKPNSGGWVKVALKRIIGLSMLNNLGIKNLNHLPVLFFNRPENINDSLQVPSYSYNMTMNFDSKNYQQEIKNINIPCLVLVGKEDESFYPGQFPIVFKPSKKFTQVEIMENVKHLDIVRNSKTFRLIERWNKKN</sequence>
<keyword evidence="4" id="KW-1185">Reference proteome</keyword>
<feature type="transmembrane region" description="Helical" evidence="1">
    <location>
        <begin position="12"/>
        <end position="32"/>
    </location>
</feature>
<dbReference type="Gene3D" id="3.40.50.1820">
    <property type="entry name" value="alpha/beta hydrolase"/>
    <property type="match status" value="1"/>
</dbReference>
<feature type="domain" description="Serine aminopeptidase S33" evidence="2">
    <location>
        <begin position="76"/>
        <end position="279"/>
    </location>
</feature>
<gene>
    <name evidence="3" type="ORF">LG651_15640</name>
</gene>
<evidence type="ECO:0000313" key="4">
    <source>
        <dbReference type="Proteomes" id="UP001139286"/>
    </source>
</evidence>
<keyword evidence="1" id="KW-0472">Membrane</keyword>
<evidence type="ECO:0000313" key="3">
    <source>
        <dbReference type="EMBL" id="MCB4809686.1"/>
    </source>
</evidence>
<dbReference type="PANTHER" id="PTHR11614">
    <property type="entry name" value="PHOSPHOLIPASE-RELATED"/>
    <property type="match status" value="1"/>
</dbReference>
<name>A0A9X1IBP5_9FLAO</name>
<dbReference type="InterPro" id="IPR029058">
    <property type="entry name" value="AB_hydrolase_fold"/>
</dbReference>
<dbReference type="Pfam" id="PF12146">
    <property type="entry name" value="Hydrolase_4"/>
    <property type="match status" value="1"/>
</dbReference>
<comment type="caution">
    <text evidence="3">The sequence shown here is derived from an EMBL/GenBank/DDBJ whole genome shotgun (WGS) entry which is preliminary data.</text>
</comment>